<evidence type="ECO:0000256" key="8">
    <source>
        <dbReference type="ARBA" id="ARBA00032272"/>
    </source>
</evidence>
<comment type="catalytic activity">
    <reaction evidence="1">
        <text>GDP-alpha-D-mannose + H2O = alpha-D-mannose 1-phosphate + GMP + 2 H(+)</text>
        <dbReference type="Rhea" id="RHEA:27978"/>
        <dbReference type="ChEBI" id="CHEBI:15377"/>
        <dbReference type="ChEBI" id="CHEBI:15378"/>
        <dbReference type="ChEBI" id="CHEBI:57527"/>
        <dbReference type="ChEBI" id="CHEBI:58115"/>
        <dbReference type="ChEBI" id="CHEBI:58409"/>
    </reaction>
</comment>
<comment type="subunit">
    <text evidence="4">Homodimer.</text>
</comment>
<dbReference type="CDD" id="cd24157">
    <property type="entry name" value="NUDIX_GDPMK"/>
    <property type="match status" value="1"/>
</dbReference>
<dbReference type="InterPro" id="IPR000086">
    <property type="entry name" value="NUDIX_hydrolase_dom"/>
</dbReference>
<reference evidence="11" key="1">
    <citation type="journal article" date="2019" name="Int. J. Syst. Evol. Microbiol.">
        <title>The Global Catalogue of Microorganisms (GCM) 10K type strain sequencing project: providing services to taxonomists for standard genome sequencing and annotation.</title>
        <authorList>
            <consortium name="The Broad Institute Genomics Platform"/>
            <consortium name="The Broad Institute Genome Sequencing Center for Infectious Disease"/>
            <person name="Wu L."/>
            <person name="Ma J."/>
        </authorList>
    </citation>
    <scope>NUCLEOTIDE SEQUENCE [LARGE SCALE GENOMIC DNA]</scope>
    <source>
        <strain evidence="11">JCM 17106</strain>
    </source>
</reference>
<protein>
    <recommendedName>
        <fullName evidence="5">GDP-mannose pyrophosphatase</fullName>
    </recommendedName>
    <alternativeName>
        <fullName evidence="7">GDP-mannose hydrolase</fullName>
    </alternativeName>
    <alternativeName>
        <fullName evidence="8">GDPMK</fullName>
    </alternativeName>
</protein>
<sequence>MNKRIHNLKSKVISDKTFLLKEYVFDYTYDECFETEKHLREVYDHGDGASVLLYNLIKNTVILTRQFRLPTLLNGNTSGMNIEVCAGSLDGDSPEKCAIKEVLEETGYAVQKVEKVFDCYVSPAIMTEIAYLFIGEYADDMKINDGGGLKEEQEHIEVLELNFDKAFDMIAVGEIKDARTIMLLQHLKIKGIMDT</sequence>
<dbReference type="InterPro" id="IPR004385">
    <property type="entry name" value="NDP_pyrophosphatase"/>
</dbReference>
<evidence type="ECO:0000256" key="5">
    <source>
        <dbReference type="ARBA" id="ARBA00016377"/>
    </source>
</evidence>
<accession>A0ABP7XEL7</accession>
<evidence type="ECO:0000256" key="1">
    <source>
        <dbReference type="ARBA" id="ARBA00000847"/>
    </source>
</evidence>
<dbReference type="Gene3D" id="3.90.79.10">
    <property type="entry name" value="Nucleoside Triphosphate Pyrophosphohydrolase"/>
    <property type="match status" value="1"/>
</dbReference>
<gene>
    <name evidence="10" type="primary">nudK</name>
    <name evidence="10" type="ORF">GCM10022393_12930</name>
</gene>
<proteinExistence type="inferred from homology"/>
<evidence type="ECO:0000313" key="10">
    <source>
        <dbReference type="EMBL" id="GAA4113738.1"/>
    </source>
</evidence>
<comment type="caution">
    <text evidence="10">The sequence shown here is derived from an EMBL/GenBank/DDBJ whole genome shotgun (WGS) entry which is preliminary data.</text>
</comment>
<feature type="domain" description="Nudix hydrolase" evidence="9">
    <location>
        <begin position="44"/>
        <end position="183"/>
    </location>
</feature>
<evidence type="ECO:0000256" key="7">
    <source>
        <dbReference type="ARBA" id="ARBA00032162"/>
    </source>
</evidence>
<name>A0ABP7XEL7_9FLAO</name>
<dbReference type="RefSeq" id="WP_344925751.1">
    <property type="nucleotide sequence ID" value="NZ_BAABCW010000003.1"/>
</dbReference>
<evidence type="ECO:0000256" key="3">
    <source>
        <dbReference type="ARBA" id="ARBA00007275"/>
    </source>
</evidence>
<dbReference type="NCBIfam" id="TIGR00052">
    <property type="entry name" value="nudix-type nucleoside diphosphatase, YffH/AdpP family"/>
    <property type="match status" value="1"/>
</dbReference>
<keyword evidence="11" id="KW-1185">Reference proteome</keyword>
<organism evidence="10 11">
    <name type="scientific">Aquimarina addita</name>
    <dbReference type="NCBI Taxonomy" id="870485"/>
    <lineage>
        <taxon>Bacteria</taxon>
        <taxon>Pseudomonadati</taxon>
        <taxon>Bacteroidota</taxon>
        <taxon>Flavobacteriia</taxon>
        <taxon>Flavobacteriales</taxon>
        <taxon>Flavobacteriaceae</taxon>
        <taxon>Aquimarina</taxon>
    </lineage>
</organism>
<dbReference type="Pfam" id="PF00293">
    <property type="entry name" value="NUDIX"/>
    <property type="match status" value="1"/>
</dbReference>
<dbReference type="PANTHER" id="PTHR11839:SF18">
    <property type="entry name" value="NUDIX HYDROLASE DOMAIN-CONTAINING PROTEIN"/>
    <property type="match status" value="1"/>
</dbReference>
<evidence type="ECO:0000256" key="4">
    <source>
        <dbReference type="ARBA" id="ARBA00011738"/>
    </source>
</evidence>
<dbReference type="InterPro" id="IPR015797">
    <property type="entry name" value="NUDIX_hydrolase-like_dom_sf"/>
</dbReference>
<evidence type="ECO:0000256" key="2">
    <source>
        <dbReference type="ARBA" id="ARBA00001946"/>
    </source>
</evidence>
<evidence type="ECO:0000259" key="9">
    <source>
        <dbReference type="PROSITE" id="PS51462"/>
    </source>
</evidence>
<comment type="similarity">
    <text evidence="3">Belongs to the Nudix hydrolase family. NudK subfamily.</text>
</comment>
<keyword evidence="6" id="KW-0378">Hydrolase</keyword>
<dbReference type="EMBL" id="BAABCW010000003">
    <property type="protein sequence ID" value="GAA4113738.1"/>
    <property type="molecule type" value="Genomic_DNA"/>
</dbReference>
<dbReference type="PANTHER" id="PTHR11839">
    <property type="entry name" value="UDP/ADP-SUGAR PYROPHOSPHATASE"/>
    <property type="match status" value="1"/>
</dbReference>
<dbReference type="SUPFAM" id="SSF55811">
    <property type="entry name" value="Nudix"/>
    <property type="match status" value="1"/>
</dbReference>
<dbReference type="PROSITE" id="PS51462">
    <property type="entry name" value="NUDIX"/>
    <property type="match status" value="1"/>
</dbReference>
<evidence type="ECO:0000313" key="11">
    <source>
        <dbReference type="Proteomes" id="UP001500459"/>
    </source>
</evidence>
<comment type="cofactor">
    <cofactor evidence="2">
        <name>Mg(2+)</name>
        <dbReference type="ChEBI" id="CHEBI:18420"/>
    </cofactor>
</comment>
<dbReference type="Proteomes" id="UP001500459">
    <property type="component" value="Unassembled WGS sequence"/>
</dbReference>
<evidence type="ECO:0000256" key="6">
    <source>
        <dbReference type="ARBA" id="ARBA00022801"/>
    </source>
</evidence>